<dbReference type="Pfam" id="PF00550">
    <property type="entry name" value="PP-binding"/>
    <property type="match status" value="1"/>
</dbReference>
<name>A0A2S8F0A7_9BACT</name>
<evidence type="ECO:0000256" key="1">
    <source>
        <dbReference type="SAM" id="MobiDB-lite"/>
    </source>
</evidence>
<evidence type="ECO:0000313" key="4">
    <source>
        <dbReference type="Proteomes" id="UP000240009"/>
    </source>
</evidence>
<dbReference type="AlphaFoldDB" id="A0A2S8F0A7"/>
<dbReference type="InterPro" id="IPR036736">
    <property type="entry name" value="ACP-like_sf"/>
</dbReference>
<dbReference type="PROSITE" id="PS50075">
    <property type="entry name" value="CARRIER"/>
    <property type="match status" value="1"/>
</dbReference>
<evidence type="ECO:0000313" key="3">
    <source>
        <dbReference type="EMBL" id="PQO25586.1"/>
    </source>
</evidence>
<dbReference type="EMBL" id="PUIA01000081">
    <property type="protein sequence ID" value="PQO25586.1"/>
    <property type="molecule type" value="Genomic_DNA"/>
</dbReference>
<comment type="caution">
    <text evidence="3">The sequence shown here is derived from an EMBL/GenBank/DDBJ whole genome shotgun (WGS) entry which is preliminary data.</text>
</comment>
<dbReference type="SUPFAM" id="SSF47336">
    <property type="entry name" value="ACP-like"/>
    <property type="match status" value="1"/>
</dbReference>
<sequence>MGCGVKPASPPPAATSPASDATVAQVCATTAVMFDVKPGQVKPETSLADLEADQLDYVELVMTLEEKFNVMIDDEVIEDVTGTSDWQQGMKNLTMAKLASAIEQQQAQSGENANAEPSKK</sequence>
<proteinExistence type="predicted"/>
<reference evidence="3 4" key="1">
    <citation type="submission" date="2018-02" db="EMBL/GenBank/DDBJ databases">
        <title>Comparative genomes isolates from brazilian mangrove.</title>
        <authorList>
            <person name="Araujo J.E."/>
            <person name="Taketani R.G."/>
            <person name="Silva M.C.P."/>
            <person name="Loureco M.V."/>
            <person name="Andreote F.D."/>
        </authorList>
    </citation>
    <scope>NUCLEOTIDE SEQUENCE [LARGE SCALE GENOMIC DNA]</scope>
    <source>
        <strain evidence="3 4">HEX-2 MGV</strain>
    </source>
</reference>
<gene>
    <name evidence="3" type="ORF">C5Y96_23785</name>
</gene>
<protein>
    <recommendedName>
        <fullName evidence="2">Carrier domain-containing protein</fullName>
    </recommendedName>
</protein>
<dbReference type="Gene3D" id="1.10.1200.10">
    <property type="entry name" value="ACP-like"/>
    <property type="match status" value="1"/>
</dbReference>
<feature type="domain" description="Carrier" evidence="2">
    <location>
        <begin position="17"/>
        <end position="106"/>
    </location>
</feature>
<accession>A0A2S8F0A7</accession>
<dbReference type="Proteomes" id="UP000240009">
    <property type="component" value="Unassembled WGS sequence"/>
</dbReference>
<dbReference type="OrthoDB" id="9804551at2"/>
<dbReference type="InterPro" id="IPR009081">
    <property type="entry name" value="PP-bd_ACP"/>
</dbReference>
<feature type="region of interest" description="Disordered" evidence="1">
    <location>
        <begin position="1"/>
        <end position="20"/>
    </location>
</feature>
<evidence type="ECO:0000259" key="2">
    <source>
        <dbReference type="PROSITE" id="PS50075"/>
    </source>
</evidence>
<organism evidence="3 4">
    <name type="scientific">Blastopirellula marina</name>
    <dbReference type="NCBI Taxonomy" id="124"/>
    <lineage>
        <taxon>Bacteria</taxon>
        <taxon>Pseudomonadati</taxon>
        <taxon>Planctomycetota</taxon>
        <taxon>Planctomycetia</taxon>
        <taxon>Pirellulales</taxon>
        <taxon>Pirellulaceae</taxon>
        <taxon>Blastopirellula</taxon>
    </lineage>
</organism>